<dbReference type="Proteomes" id="UP001234297">
    <property type="component" value="Chromosome 1"/>
</dbReference>
<gene>
    <name evidence="1" type="ORF">MRB53_000361</name>
</gene>
<organism evidence="1 2">
    <name type="scientific">Persea americana</name>
    <name type="common">Avocado</name>
    <dbReference type="NCBI Taxonomy" id="3435"/>
    <lineage>
        <taxon>Eukaryota</taxon>
        <taxon>Viridiplantae</taxon>
        <taxon>Streptophyta</taxon>
        <taxon>Embryophyta</taxon>
        <taxon>Tracheophyta</taxon>
        <taxon>Spermatophyta</taxon>
        <taxon>Magnoliopsida</taxon>
        <taxon>Magnoliidae</taxon>
        <taxon>Laurales</taxon>
        <taxon>Lauraceae</taxon>
        <taxon>Persea</taxon>
    </lineage>
</organism>
<name>A0ACC2MPL2_PERAE</name>
<reference evidence="1 2" key="1">
    <citation type="journal article" date="2022" name="Hortic Res">
        <title>A haplotype resolved chromosomal level avocado genome allows analysis of novel avocado genes.</title>
        <authorList>
            <person name="Nath O."/>
            <person name="Fletcher S.J."/>
            <person name="Hayward A."/>
            <person name="Shaw L.M."/>
            <person name="Masouleh A.K."/>
            <person name="Furtado A."/>
            <person name="Henry R.J."/>
            <person name="Mitter N."/>
        </authorList>
    </citation>
    <scope>NUCLEOTIDE SEQUENCE [LARGE SCALE GENOMIC DNA]</scope>
    <source>
        <strain evidence="2">cv. Hass</strain>
    </source>
</reference>
<comment type="caution">
    <text evidence="1">The sequence shown here is derived from an EMBL/GenBank/DDBJ whole genome shotgun (WGS) entry which is preliminary data.</text>
</comment>
<sequence>MSQQEEVGTQSSASMCRQESISWIMVSRRLGDPDFHLTWLSLQMVCEDIASSWSQDILMSSWEFHHHNLGAQYLSTSHIQHNFDHERAAWCQHLLGFLQRGGSMQAHAGDEAPSYNRRVGNLGSQPTWRVLLEESRNLEGLLENPAHGQLNG</sequence>
<evidence type="ECO:0000313" key="1">
    <source>
        <dbReference type="EMBL" id="KAJ8647338.1"/>
    </source>
</evidence>
<keyword evidence="2" id="KW-1185">Reference proteome</keyword>
<dbReference type="EMBL" id="CM056809">
    <property type="protein sequence ID" value="KAJ8647338.1"/>
    <property type="molecule type" value="Genomic_DNA"/>
</dbReference>
<accession>A0ACC2MPL2</accession>
<protein>
    <submittedName>
        <fullName evidence="1">Uncharacterized protein</fullName>
    </submittedName>
</protein>
<evidence type="ECO:0000313" key="2">
    <source>
        <dbReference type="Proteomes" id="UP001234297"/>
    </source>
</evidence>
<proteinExistence type="predicted"/>